<dbReference type="PANTHER" id="PTHR22777">
    <property type="entry name" value="HEMOLYSIN-RELATED"/>
    <property type="match status" value="1"/>
</dbReference>
<keyword evidence="7" id="KW-0812">Transmembrane</keyword>
<accession>A0A3Q9GHL6</accession>
<dbReference type="SUPFAM" id="SSF56176">
    <property type="entry name" value="FAD-binding/transporter-associated domain-like"/>
    <property type="match status" value="1"/>
</dbReference>
<evidence type="ECO:0000256" key="3">
    <source>
        <dbReference type="ARBA" id="ARBA00022475"/>
    </source>
</evidence>
<dbReference type="InterPro" id="IPR036318">
    <property type="entry name" value="FAD-bd_PCMH-like_sf"/>
</dbReference>
<name>A0A3Q9GHL6_9ACTO</name>
<keyword evidence="7" id="KW-1133">Transmembrane helix</keyword>
<dbReference type="SMART" id="SM00116">
    <property type="entry name" value="CBS"/>
    <property type="match status" value="1"/>
</dbReference>
<feature type="transmembrane region" description="Helical" evidence="7">
    <location>
        <begin position="64"/>
        <end position="87"/>
    </location>
</feature>
<dbReference type="Proteomes" id="UP000275951">
    <property type="component" value="Chromosome"/>
</dbReference>
<evidence type="ECO:0000256" key="2">
    <source>
        <dbReference type="ARBA" id="ARBA00006337"/>
    </source>
</evidence>
<sequence length="421" mass="46821">MIESEVSLTLASVLAIVALLGTVLSNIALQSLHTITRPRVRQALEEGNAGGHLPDIYKRRPATFAAVSAIHNIFLILLGLGVFTIVADFLHDAWLVWITTLVISVLAHMAMSLALPADLGAKYPVQALRVGDAILWPLARLGSLFVTRRETDDEEERENRFEDELQVMVERVSESEVLEDDERSMLRSVFELSHTIVREVMVPRTDMVTIESSEDLDRALSLFTRSGYSRVPVIGESSDDVLGVLYLKDIVRRIHRRSDTDGLLVSDVMREAHFVPEFMRVDDLLAHMQAGQNHIAFAVDEWGGIAGLVTIEDLLEELVGELVDEHDRAVPEIEEIADGVYRVPARMSIDEVARLFDIDFDDDDVESIGGLLTKGLGKIPISGSVTQIAGLELKADRFEGRRKQLVSVIARRAEEEVNDVK</sequence>
<evidence type="ECO:0000256" key="7">
    <source>
        <dbReference type="SAM" id="Phobius"/>
    </source>
</evidence>
<dbReference type="PROSITE" id="PS51371">
    <property type="entry name" value="CBS"/>
    <property type="match status" value="2"/>
</dbReference>
<keyword evidence="4" id="KW-0677">Repeat</keyword>
<dbReference type="FunFam" id="3.10.580.10:FF:000002">
    <property type="entry name" value="Magnesium/cobalt efflux protein CorC"/>
    <property type="match status" value="1"/>
</dbReference>
<dbReference type="PANTHER" id="PTHR22777:SF32">
    <property type="entry name" value="UPF0053 INNER MEMBRANE PROTEIN YFJD"/>
    <property type="match status" value="1"/>
</dbReference>
<dbReference type="InterPro" id="IPR046342">
    <property type="entry name" value="CBS_dom_sf"/>
</dbReference>
<feature type="domain" description="CBS" evidence="8">
    <location>
        <begin position="201"/>
        <end position="260"/>
    </location>
</feature>
<evidence type="ECO:0000259" key="8">
    <source>
        <dbReference type="PROSITE" id="PS51371"/>
    </source>
</evidence>
<proteinExistence type="inferred from homology"/>
<dbReference type="InterPro" id="IPR000644">
    <property type="entry name" value="CBS_dom"/>
</dbReference>
<keyword evidence="3" id="KW-1003">Cell membrane</keyword>
<dbReference type="AlphaFoldDB" id="A0A3Q9GHL6"/>
<dbReference type="InterPro" id="IPR005170">
    <property type="entry name" value="Transptr-assoc_dom"/>
</dbReference>
<dbReference type="GO" id="GO:0005886">
    <property type="term" value="C:plasma membrane"/>
    <property type="evidence" value="ECO:0007669"/>
    <property type="project" value="UniProtKB-SubCell"/>
</dbReference>
<dbReference type="CDD" id="cd04590">
    <property type="entry name" value="CBS_pair_CorC_HlyC_assoc"/>
    <property type="match status" value="1"/>
</dbReference>
<feature type="transmembrane region" description="Helical" evidence="7">
    <location>
        <begin position="6"/>
        <end position="29"/>
    </location>
</feature>
<evidence type="ECO:0000313" key="10">
    <source>
        <dbReference type="Proteomes" id="UP000275951"/>
    </source>
</evidence>
<dbReference type="GO" id="GO:0050660">
    <property type="term" value="F:flavin adenine dinucleotide binding"/>
    <property type="evidence" value="ECO:0007669"/>
    <property type="project" value="InterPro"/>
</dbReference>
<dbReference type="Gene3D" id="3.10.580.10">
    <property type="entry name" value="CBS-domain"/>
    <property type="match status" value="1"/>
</dbReference>
<dbReference type="Pfam" id="PF00571">
    <property type="entry name" value="CBS"/>
    <property type="match status" value="2"/>
</dbReference>
<keyword evidence="7" id="KW-0472">Membrane</keyword>
<organism evidence="9 10">
    <name type="scientific">Trueperella pyogenes</name>
    <dbReference type="NCBI Taxonomy" id="1661"/>
    <lineage>
        <taxon>Bacteria</taxon>
        <taxon>Bacillati</taxon>
        <taxon>Actinomycetota</taxon>
        <taxon>Actinomycetes</taxon>
        <taxon>Actinomycetales</taxon>
        <taxon>Actinomycetaceae</taxon>
        <taxon>Trueperella</taxon>
    </lineage>
</organism>
<dbReference type="EMBL" id="CP033905">
    <property type="protein sequence ID" value="AZR06193.1"/>
    <property type="molecule type" value="Genomic_DNA"/>
</dbReference>
<comment type="similarity">
    <text evidence="2">Belongs to the UPF0053 family.</text>
</comment>
<protein>
    <submittedName>
        <fullName evidence="9">HlyC/CorC family transporter</fullName>
    </submittedName>
</protein>
<evidence type="ECO:0000256" key="5">
    <source>
        <dbReference type="ARBA" id="ARBA00023122"/>
    </source>
</evidence>
<dbReference type="SUPFAM" id="SSF54631">
    <property type="entry name" value="CBS-domain pair"/>
    <property type="match status" value="1"/>
</dbReference>
<feature type="transmembrane region" description="Helical" evidence="7">
    <location>
        <begin position="93"/>
        <end position="115"/>
    </location>
</feature>
<evidence type="ECO:0000256" key="4">
    <source>
        <dbReference type="ARBA" id="ARBA00022737"/>
    </source>
</evidence>
<evidence type="ECO:0000256" key="6">
    <source>
        <dbReference type="PROSITE-ProRule" id="PRU00703"/>
    </source>
</evidence>
<dbReference type="InterPro" id="IPR044751">
    <property type="entry name" value="Ion_transp-like_CBS"/>
</dbReference>
<reference evidence="9 10" key="1">
    <citation type="submission" date="2018-11" db="EMBL/GenBank/DDBJ databases">
        <title>Multidrug-resistant genes are associated with an 42-kb island TGI1 carrying a complex class 1 integron in a Trueperella pyogenes.</title>
        <authorList>
            <person name="Dong W."/>
        </authorList>
    </citation>
    <scope>NUCLEOTIDE SEQUENCE [LARGE SCALE GENOMIC DNA]</scope>
    <source>
        <strain evidence="9 10">TP4</strain>
    </source>
</reference>
<evidence type="ECO:0000256" key="1">
    <source>
        <dbReference type="ARBA" id="ARBA00004651"/>
    </source>
</evidence>
<feature type="domain" description="CBS" evidence="8">
    <location>
        <begin position="268"/>
        <end position="325"/>
    </location>
</feature>
<dbReference type="InterPro" id="IPR016169">
    <property type="entry name" value="FAD-bd_PCMH_sub2"/>
</dbReference>
<dbReference type="RefSeq" id="WP_126919781.1">
    <property type="nucleotide sequence ID" value="NZ_CP033905.1"/>
</dbReference>
<keyword evidence="5 6" id="KW-0129">CBS domain</keyword>
<gene>
    <name evidence="9" type="ORF">EBQ10_02040</name>
</gene>
<evidence type="ECO:0000313" key="9">
    <source>
        <dbReference type="EMBL" id="AZR06193.1"/>
    </source>
</evidence>
<dbReference type="Pfam" id="PF03471">
    <property type="entry name" value="CorC_HlyC"/>
    <property type="match status" value="1"/>
</dbReference>
<dbReference type="SMART" id="SM01091">
    <property type="entry name" value="CorC_HlyC"/>
    <property type="match status" value="1"/>
</dbReference>
<comment type="subcellular location">
    <subcellularLocation>
        <location evidence="1">Cell membrane</location>
        <topology evidence="1">Multi-pass membrane protein</topology>
    </subcellularLocation>
</comment>
<dbReference type="Gene3D" id="3.30.465.10">
    <property type="match status" value="1"/>
</dbReference>